<proteinExistence type="predicted"/>
<dbReference type="EMBL" id="KN818224">
    <property type="protein sequence ID" value="KIL70331.1"/>
    <property type="molecule type" value="Genomic_DNA"/>
</dbReference>
<dbReference type="OrthoDB" id="9995831at2759"/>
<dbReference type="STRING" id="946122.A0A0C2XLC4"/>
<name>A0A0C2XLC4_AMAMK</name>
<reference evidence="1 2" key="1">
    <citation type="submission" date="2014-04" db="EMBL/GenBank/DDBJ databases">
        <title>Evolutionary Origins and Diversification of the Mycorrhizal Mutualists.</title>
        <authorList>
            <consortium name="DOE Joint Genome Institute"/>
            <consortium name="Mycorrhizal Genomics Consortium"/>
            <person name="Kohler A."/>
            <person name="Kuo A."/>
            <person name="Nagy L.G."/>
            <person name="Floudas D."/>
            <person name="Copeland A."/>
            <person name="Barry K.W."/>
            <person name="Cichocki N."/>
            <person name="Veneault-Fourrey C."/>
            <person name="LaButti K."/>
            <person name="Lindquist E.A."/>
            <person name="Lipzen A."/>
            <person name="Lundell T."/>
            <person name="Morin E."/>
            <person name="Murat C."/>
            <person name="Riley R."/>
            <person name="Ohm R."/>
            <person name="Sun H."/>
            <person name="Tunlid A."/>
            <person name="Henrissat B."/>
            <person name="Grigoriev I.V."/>
            <person name="Hibbett D.S."/>
            <person name="Martin F."/>
        </authorList>
    </citation>
    <scope>NUCLEOTIDE SEQUENCE [LARGE SCALE GENOMIC DNA]</scope>
    <source>
        <strain evidence="1 2">Koide BX008</strain>
    </source>
</reference>
<dbReference type="InParanoid" id="A0A0C2XLC4"/>
<dbReference type="Proteomes" id="UP000054549">
    <property type="component" value="Unassembled WGS sequence"/>
</dbReference>
<keyword evidence="2" id="KW-1185">Reference proteome</keyword>
<evidence type="ECO:0000313" key="2">
    <source>
        <dbReference type="Proteomes" id="UP000054549"/>
    </source>
</evidence>
<dbReference type="HOGENOM" id="CLU_067630_0_0_1"/>
<accession>A0A0C2XLC4</accession>
<evidence type="ECO:0000313" key="1">
    <source>
        <dbReference type="EMBL" id="KIL70331.1"/>
    </source>
</evidence>
<dbReference type="AlphaFoldDB" id="A0A0C2XLC4"/>
<organism evidence="1 2">
    <name type="scientific">Amanita muscaria (strain Koide BX008)</name>
    <dbReference type="NCBI Taxonomy" id="946122"/>
    <lineage>
        <taxon>Eukaryota</taxon>
        <taxon>Fungi</taxon>
        <taxon>Dikarya</taxon>
        <taxon>Basidiomycota</taxon>
        <taxon>Agaricomycotina</taxon>
        <taxon>Agaricomycetes</taxon>
        <taxon>Agaricomycetidae</taxon>
        <taxon>Agaricales</taxon>
        <taxon>Pluteineae</taxon>
        <taxon>Amanitaceae</taxon>
        <taxon>Amanita</taxon>
    </lineage>
</organism>
<gene>
    <name evidence="1" type="ORF">M378DRAFT_67556</name>
</gene>
<sequence>MPSSPLFAHSPHDVLADTPYLNLPVMTMRTTALQVCYSVYGESPMSLDVVDRCYENNAGKSLSNLLLNTHLTAYLPHYENPFVTATSKEVISDIHRLARQLGAIDVPRPLALIFALFGLQPPKTEVNKPLFQALRVWNDIGDICDCEMFDGHRKTIVEHTLNILLLPGIHHDGFHRHPLDDATESLATATDSFGLRLPPVPRFALPSLPVPGTSLSVPSPLHFKIHILTSLSFNEQGYVTRHCDYWDLKDLMGLVPGVSLAQWIMSRLTATGLSYAARLLQRPKMPSYATHVSDPSSLRLGTIHPNALGLEGIP</sequence>
<protein>
    <submittedName>
        <fullName evidence="1">Uncharacterized protein</fullName>
    </submittedName>
</protein>